<dbReference type="AlphaFoldDB" id="A0A3B0SY35"/>
<dbReference type="PROSITE" id="PS51257">
    <property type="entry name" value="PROKAR_LIPOPROTEIN"/>
    <property type="match status" value="1"/>
</dbReference>
<gene>
    <name evidence="1" type="ORF">MNBD_ACTINO02-1472</name>
</gene>
<dbReference type="SUPFAM" id="SSF101898">
    <property type="entry name" value="NHL repeat"/>
    <property type="match status" value="1"/>
</dbReference>
<name>A0A3B0SY35_9ZZZZ</name>
<organism evidence="1">
    <name type="scientific">hydrothermal vent metagenome</name>
    <dbReference type="NCBI Taxonomy" id="652676"/>
    <lineage>
        <taxon>unclassified sequences</taxon>
        <taxon>metagenomes</taxon>
        <taxon>ecological metagenomes</taxon>
    </lineage>
</organism>
<dbReference type="EMBL" id="UOEK01000586">
    <property type="protein sequence ID" value="VAW09470.1"/>
    <property type="molecule type" value="Genomic_DNA"/>
</dbReference>
<accession>A0A3B0SY35</accession>
<protein>
    <submittedName>
        <fullName evidence="1">Uncharacterized protein</fullName>
    </submittedName>
</protein>
<reference evidence="1" key="1">
    <citation type="submission" date="2018-06" db="EMBL/GenBank/DDBJ databases">
        <authorList>
            <person name="Zhirakovskaya E."/>
        </authorList>
    </citation>
    <scope>NUCLEOTIDE SEQUENCE</scope>
</reference>
<proteinExistence type="predicted"/>
<evidence type="ECO:0000313" key="1">
    <source>
        <dbReference type="EMBL" id="VAW09470.1"/>
    </source>
</evidence>
<sequence>MYPIEVRRYAPRLRRSLRATAVALGGALLVAACGPGATQSTGGPASEPVSDGAPVTTAAPTMPAIRDFADTPCVAFQQITQTGTITDPGLFELSGIASLPDLDDAYVVHNDTGDEPRLYVINSAGETIATWDVIGARAADWEDISIGPTASGETAIFIGDIGDNFQFRSSITVYRIPIPALSDAETVPVEFITLTYPDERADAEALAVDPVTGDIFVITKTRDGPGTVFRAKADTFVDRSEVMLEKVTDLALGEDHLEVTSAAISPTGDLFVLRGYKSVWMWPRTDLDWGATLATQPCEAASPDEMQGEAITFDRSGTSLITVSEGTNQPVSRVSADS</sequence>